<protein>
    <submittedName>
        <fullName evidence="3">Uncharacterized protein</fullName>
    </submittedName>
</protein>
<dbReference type="STRING" id="145854.GA0074692_6726"/>
<reference evidence="5" key="2">
    <citation type="submission" date="2016-06" db="EMBL/GenBank/DDBJ databases">
        <authorList>
            <person name="Varghese N."/>
            <person name="Submissions Spin"/>
        </authorList>
    </citation>
    <scope>NUCLEOTIDE SEQUENCE [LARGE SCALE GENOMIC DNA]</scope>
    <source>
        <strain evidence="5">DSM 43817</strain>
    </source>
</reference>
<dbReference type="RefSeq" id="WP_176738763.1">
    <property type="nucleotide sequence ID" value="NZ_FMHW01000003.1"/>
</dbReference>
<evidence type="ECO:0000256" key="2">
    <source>
        <dbReference type="SAM" id="Phobius"/>
    </source>
</evidence>
<organism evidence="3 5">
    <name type="scientific">Micromonospora pallida</name>
    <dbReference type="NCBI Taxonomy" id="145854"/>
    <lineage>
        <taxon>Bacteria</taxon>
        <taxon>Bacillati</taxon>
        <taxon>Actinomycetota</taxon>
        <taxon>Actinomycetes</taxon>
        <taxon>Micromonosporales</taxon>
        <taxon>Micromonosporaceae</taxon>
        <taxon>Micromonospora</taxon>
    </lineage>
</organism>
<dbReference type="EMBL" id="FMHW01000003">
    <property type="protein sequence ID" value="SCL43132.1"/>
    <property type="molecule type" value="Genomic_DNA"/>
</dbReference>
<feature type="transmembrane region" description="Helical" evidence="2">
    <location>
        <begin position="35"/>
        <end position="54"/>
    </location>
</feature>
<accession>A0A1C6TNG0</accession>
<keyword evidence="2" id="KW-0812">Transmembrane</keyword>
<evidence type="ECO:0000313" key="5">
    <source>
        <dbReference type="Proteomes" id="UP000198959"/>
    </source>
</evidence>
<name>A0A1C6TNG0_9ACTN</name>
<feature type="region of interest" description="Disordered" evidence="1">
    <location>
        <begin position="1"/>
        <end position="29"/>
    </location>
</feature>
<gene>
    <name evidence="3" type="ORF">GA0074692_6726</name>
    <name evidence="4" type="ORF">GA0074692_6777</name>
</gene>
<keyword evidence="2" id="KW-1133">Transmembrane helix</keyword>
<sequence length="55" mass="5874">MVPDYRYASPGPVPDGDTVPQPPRPVQSPVTRRQYASGLACALIVLVLVVVGIAW</sequence>
<dbReference type="EMBL" id="FMHW01000003">
    <property type="protein sequence ID" value="SCL43230.1"/>
    <property type="molecule type" value="Genomic_DNA"/>
</dbReference>
<keyword evidence="5" id="KW-1185">Reference proteome</keyword>
<dbReference type="AlphaFoldDB" id="A0A1C6TNG0"/>
<evidence type="ECO:0000313" key="3">
    <source>
        <dbReference type="EMBL" id="SCL43132.1"/>
    </source>
</evidence>
<proteinExistence type="predicted"/>
<keyword evidence="2" id="KW-0472">Membrane</keyword>
<reference evidence="3" key="1">
    <citation type="submission" date="2016-06" db="EMBL/GenBank/DDBJ databases">
        <authorList>
            <person name="Kjaerup R.B."/>
            <person name="Dalgaard T.S."/>
            <person name="Juul-Madsen H.R."/>
        </authorList>
    </citation>
    <scope>NUCLEOTIDE SEQUENCE [LARGE SCALE GENOMIC DNA]</scope>
    <source>
        <strain evidence="3">DSM 43817</strain>
    </source>
</reference>
<evidence type="ECO:0000313" key="4">
    <source>
        <dbReference type="EMBL" id="SCL43230.1"/>
    </source>
</evidence>
<dbReference type="Proteomes" id="UP000198959">
    <property type="component" value="Unassembled WGS sequence"/>
</dbReference>
<evidence type="ECO:0000256" key="1">
    <source>
        <dbReference type="SAM" id="MobiDB-lite"/>
    </source>
</evidence>